<evidence type="ECO:0000313" key="2">
    <source>
        <dbReference type="EMBL" id="GMM36297.1"/>
    </source>
</evidence>
<dbReference type="AlphaFoldDB" id="A0AAV5QNB0"/>
<sequence length="59" mass="6570">MKSGYSSSANLINLKKPRAIIKQQQPALLIFKDSNDGGRLRNPAKGRNPSTYLNLSRIK</sequence>
<reference evidence="2 3" key="1">
    <citation type="journal article" date="2023" name="Elife">
        <title>Identification of key yeast species and microbe-microbe interactions impacting larval growth of Drosophila in the wild.</title>
        <authorList>
            <person name="Mure A."/>
            <person name="Sugiura Y."/>
            <person name="Maeda R."/>
            <person name="Honda K."/>
            <person name="Sakurai N."/>
            <person name="Takahashi Y."/>
            <person name="Watada M."/>
            <person name="Katoh T."/>
            <person name="Gotoh A."/>
            <person name="Gotoh Y."/>
            <person name="Taniguchi I."/>
            <person name="Nakamura K."/>
            <person name="Hayashi T."/>
            <person name="Katayama T."/>
            <person name="Uemura T."/>
            <person name="Hattori Y."/>
        </authorList>
    </citation>
    <scope>NUCLEOTIDE SEQUENCE [LARGE SCALE GENOMIC DNA]</scope>
    <source>
        <strain evidence="2 3">SC-9</strain>
    </source>
</reference>
<name>A0AAV5QNB0_9ASCO</name>
<dbReference type="RefSeq" id="XP_064853293.1">
    <property type="nucleotide sequence ID" value="XM_064997221.1"/>
</dbReference>
<protein>
    <submittedName>
        <fullName evidence="2">Uncharacterized protein</fullName>
    </submittedName>
</protein>
<evidence type="ECO:0000256" key="1">
    <source>
        <dbReference type="SAM" id="MobiDB-lite"/>
    </source>
</evidence>
<dbReference type="GeneID" id="90074272"/>
<dbReference type="EMBL" id="BTFZ01000011">
    <property type="protein sequence ID" value="GMM36297.1"/>
    <property type="molecule type" value="Genomic_DNA"/>
</dbReference>
<comment type="caution">
    <text evidence="2">The sequence shown here is derived from an EMBL/GenBank/DDBJ whole genome shotgun (WGS) entry which is preliminary data.</text>
</comment>
<feature type="region of interest" description="Disordered" evidence="1">
    <location>
        <begin position="32"/>
        <end position="59"/>
    </location>
</feature>
<organism evidence="2 3">
    <name type="scientific">Saccharomycopsis crataegensis</name>
    <dbReference type="NCBI Taxonomy" id="43959"/>
    <lineage>
        <taxon>Eukaryota</taxon>
        <taxon>Fungi</taxon>
        <taxon>Dikarya</taxon>
        <taxon>Ascomycota</taxon>
        <taxon>Saccharomycotina</taxon>
        <taxon>Saccharomycetes</taxon>
        <taxon>Saccharomycopsidaceae</taxon>
        <taxon>Saccharomycopsis</taxon>
    </lineage>
</organism>
<gene>
    <name evidence="2" type="ORF">DASC09_036220</name>
</gene>
<feature type="compositionally biased region" description="Polar residues" evidence="1">
    <location>
        <begin position="48"/>
        <end position="59"/>
    </location>
</feature>
<evidence type="ECO:0000313" key="3">
    <source>
        <dbReference type="Proteomes" id="UP001360560"/>
    </source>
</evidence>
<accession>A0AAV5QNB0</accession>
<dbReference type="Proteomes" id="UP001360560">
    <property type="component" value="Unassembled WGS sequence"/>
</dbReference>
<proteinExistence type="predicted"/>
<keyword evidence="3" id="KW-1185">Reference proteome</keyword>